<accession>A0AA36ELP3</accession>
<keyword evidence="2" id="KW-1185">Reference proteome</keyword>
<dbReference type="EMBL" id="OX465084">
    <property type="protein sequence ID" value="CAI9297970.1"/>
    <property type="molecule type" value="Genomic_DNA"/>
</dbReference>
<protein>
    <submittedName>
        <fullName evidence="1">Uncharacterized protein</fullName>
    </submittedName>
</protein>
<dbReference type="AlphaFoldDB" id="A0AA36ELP3"/>
<gene>
    <name evidence="1" type="ORF">LSALG_LOCUS36751</name>
</gene>
<evidence type="ECO:0000313" key="1">
    <source>
        <dbReference type="EMBL" id="CAI9297970.1"/>
    </source>
</evidence>
<proteinExistence type="predicted"/>
<name>A0AA36ELP3_LACSI</name>
<dbReference type="Proteomes" id="UP001177003">
    <property type="component" value="Chromosome 8"/>
</dbReference>
<reference evidence="1" key="1">
    <citation type="submission" date="2023-04" db="EMBL/GenBank/DDBJ databases">
        <authorList>
            <person name="Vijverberg K."/>
            <person name="Xiong W."/>
            <person name="Schranz E."/>
        </authorList>
    </citation>
    <scope>NUCLEOTIDE SEQUENCE</scope>
</reference>
<evidence type="ECO:0000313" key="2">
    <source>
        <dbReference type="Proteomes" id="UP001177003"/>
    </source>
</evidence>
<organism evidence="1 2">
    <name type="scientific">Lactuca saligna</name>
    <name type="common">Willowleaf lettuce</name>
    <dbReference type="NCBI Taxonomy" id="75948"/>
    <lineage>
        <taxon>Eukaryota</taxon>
        <taxon>Viridiplantae</taxon>
        <taxon>Streptophyta</taxon>
        <taxon>Embryophyta</taxon>
        <taxon>Tracheophyta</taxon>
        <taxon>Spermatophyta</taxon>
        <taxon>Magnoliopsida</taxon>
        <taxon>eudicotyledons</taxon>
        <taxon>Gunneridae</taxon>
        <taxon>Pentapetalae</taxon>
        <taxon>asterids</taxon>
        <taxon>campanulids</taxon>
        <taxon>Asterales</taxon>
        <taxon>Asteraceae</taxon>
        <taxon>Cichorioideae</taxon>
        <taxon>Cichorieae</taxon>
        <taxon>Lactucinae</taxon>
        <taxon>Lactuca</taxon>
    </lineage>
</organism>
<sequence>MNDLADVEETKEEVEGVNELKEIERVMEEEILVWNQPKPKEDVKLTKPRASTTMIFEVFAFTTPKVEFEETIIYEDLGDKEEKRNSLEFTLDMMWK</sequence>